<feature type="compositionally biased region" description="Basic residues" evidence="11">
    <location>
        <begin position="344"/>
        <end position="356"/>
    </location>
</feature>
<evidence type="ECO:0000256" key="1">
    <source>
        <dbReference type="ARBA" id="ARBA00022490"/>
    </source>
</evidence>
<keyword evidence="9 10" id="KW-0342">GTP-binding</keyword>
<dbReference type="AlphaFoldDB" id="A0A917FM75"/>
<dbReference type="GO" id="GO:0042274">
    <property type="term" value="P:ribosomal small subunit biogenesis"/>
    <property type="evidence" value="ECO:0007669"/>
    <property type="project" value="UniProtKB-UniRule"/>
</dbReference>
<evidence type="ECO:0000256" key="3">
    <source>
        <dbReference type="ARBA" id="ARBA00022723"/>
    </source>
</evidence>
<feature type="binding site" evidence="10">
    <location>
        <begin position="204"/>
        <end position="212"/>
    </location>
    <ligand>
        <name>GTP</name>
        <dbReference type="ChEBI" id="CHEBI:37565"/>
    </ligand>
</feature>
<comment type="subcellular location">
    <subcellularLocation>
        <location evidence="10">Cytoplasm</location>
    </subcellularLocation>
</comment>
<dbReference type="Proteomes" id="UP000632858">
    <property type="component" value="Unassembled WGS sequence"/>
</dbReference>
<evidence type="ECO:0000256" key="2">
    <source>
        <dbReference type="ARBA" id="ARBA00022517"/>
    </source>
</evidence>
<evidence type="ECO:0000256" key="8">
    <source>
        <dbReference type="ARBA" id="ARBA00022884"/>
    </source>
</evidence>
<dbReference type="GO" id="GO:0046872">
    <property type="term" value="F:metal ion binding"/>
    <property type="evidence" value="ECO:0007669"/>
    <property type="project" value="UniProtKB-KW"/>
</dbReference>
<dbReference type="Gene3D" id="1.10.40.50">
    <property type="entry name" value="Probable gtpase engc, domain 3"/>
    <property type="match status" value="1"/>
</dbReference>
<accession>A0A917FM75</accession>
<reference evidence="14" key="1">
    <citation type="journal article" date="2014" name="Int. J. Syst. Evol. Microbiol.">
        <title>Complete genome sequence of Corynebacterium casei LMG S-19264T (=DSM 44701T), isolated from a smear-ripened cheese.</title>
        <authorList>
            <consortium name="US DOE Joint Genome Institute (JGI-PGF)"/>
            <person name="Walter F."/>
            <person name="Albersmeier A."/>
            <person name="Kalinowski J."/>
            <person name="Ruckert C."/>
        </authorList>
    </citation>
    <scope>NUCLEOTIDE SEQUENCE</scope>
    <source>
        <strain evidence="14">CGMCC 1.12726</strain>
    </source>
</reference>
<keyword evidence="8 10" id="KW-0694">RNA-binding</keyword>
<protein>
    <recommendedName>
        <fullName evidence="10">Small ribosomal subunit biogenesis GTPase RsgA</fullName>
        <ecNumber evidence="10">3.6.1.-</ecNumber>
    </recommendedName>
</protein>
<reference evidence="14" key="2">
    <citation type="submission" date="2020-09" db="EMBL/GenBank/DDBJ databases">
        <authorList>
            <person name="Sun Q."/>
            <person name="Zhou Y."/>
        </authorList>
    </citation>
    <scope>NUCLEOTIDE SEQUENCE</scope>
    <source>
        <strain evidence="14">CGMCC 1.12726</strain>
    </source>
</reference>
<keyword evidence="3 10" id="KW-0479">Metal-binding</keyword>
<keyword evidence="5 10" id="KW-0547">Nucleotide-binding</keyword>
<dbReference type="InterPro" id="IPR027417">
    <property type="entry name" value="P-loop_NTPase"/>
</dbReference>
<evidence type="ECO:0000256" key="4">
    <source>
        <dbReference type="ARBA" id="ARBA00022730"/>
    </source>
</evidence>
<dbReference type="RefSeq" id="WP_188448244.1">
    <property type="nucleotide sequence ID" value="NZ_BMFO01000002.1"/>
</dbReference>
<feature type="domain" description="EngC GTPase" evidence="12">
    <location>
        <begin position="112"/>
        <end position="260"/>
    </location>
</feature>
<dbReference type="CDD" id="cd01854">
    <property type="entry name" value="YjeQ_EngC"/>
    <property type="match status" value="1"/>
</dbReference>
<dbReference type="InterPro" id="IPR030378">
    <property type="entry name" value="G_CP_dom"/>
</dbReference>
<keyword evidence="4 10" id="KW-0699">rRNA-binding</keyword>
<feature type="binding site" evidence="10">
    <location>
        <begin position="151"/>
        <end position="154"/>
    </location>
    <ligand>
        <name>GTP</name>
        <dbReference type="ChEBI" id="CHEBI:37565"/>
    </ligand>
</feature>
<evidence type="ECO:0000256" key="5">
    <source>
        <dbReference type="ARBA" id="ARBA00022741"/>
    </source>
</evidence>
<dbReference type="EMBL" id="BMFO01000002">
    <property type="protein sequence ID" value="GGF89312.1"/>
    <property type="molecule type" value="Genomic_DNA"/>
</dbReference>
<evidence type="ECO:0000313" key="15">
    <source>
        <dbReference type="Proteomes" id="UP000632858"/>
    </source>
</evidence>
<proteinExistence type="inferred from homology"/>
<comment type="cofactor">
    <cofactor evidence="10">
        <name>Zn(2+)</name>
        <dbReference type="ChEBI" id="CHEBI:29105"/>
    </cofactor>
    <text evidence="10">Binds 1 zinc ion per subunit.</text>
</comment>
<dbReference type="Gene3D" id="3.40.50.300">
    <property type="entry name" value="P-loop containing nucleotide triphosphate hydrolases"/>
    <property type="match status" value="1"/>
</dbReference>
<dbReference type="InterPro" id="IPR004881">
    <property type="entry name" value="Ribosome_biogen_GTPase_RsgA"/>
</dbReference>
<dbReference type="InterPro" id="IPR010914">
    <property type="entry name" value="RsgA_GTPase_dom"/>
</dbReference>
<dbReference type="PANTHER" id="PTHR32120">
    <property type="entry name" value="SMALL RIBOSOMAL SUBUNIT BIOGENESIS GTPASE RSGA"/>
    <property type="match status" value="1"/>
</dbReference>
<evidence type="ECO:0000256" key="6">
    <source>
        <dbReference type="ARBA" id="ARBA00022801"/>
    </source>
</evidence>
<evidence type="ECO:0000256" key="11">
    <source>
        <dbReference type="SAM" id="MobiDB-lite"/>
    </source>
</evidence>
<keyword evidence="15" id="KW-1185">Reference proteome</keyword>
<evidence type="ECO:0000259" key="13">
    <source>
        <dbReference type="PROSITE" id="PS51721"/>
    </source>
</evidence>
<feature type="binding site" evidence="10">
    <location>
        <position position="298"/>
    </location>
    <ligand>
        <name>Zn(2+)</name>
        <dbReference type="ChEBI" id="CHEBI:29105"/>
    </ligand>
</feature>
<evidence type="ECO:0000256" key="10">
    <source>
        <dbReference type="HAMAP-Rule" id="MF_01820"/>
    </source>
</evidence>
<evidence type="ECO:0000313" key="14">
    <source>
        <dbReference type="EMBL" id="GGF89312.1"/>
    </source>
</evidence>
<organism evidence="14 15">
    <name type="scientific">Arenimonas maotaiensis</name>
    <dbReference type="NCBI Taxonomy" id="1446479"/>
    <lineage>
        <taxon>Bacteria</taxon>
        <taxon>Pseudomonadati</taxon>
        <taxon>Pseudomonadota</taxon>
        <taxon>Gammaproteobacteria</taxon>
        <taxon>Lysobacterales</taxon>
        <taxon>Lysobacteraceae</taxon>
        <taxon>Arenimonas</taxon>
    </lineage>
</organism>
<evidence type="ECO:0000256" key="7">
    <source>
        <dbReference type="ARBA" id="ARBA00022833"/>
    </source>
</evidence>
<comment type="similarity">
    <text evidence="10">Belongs to the TRAFAC class YlqF/YawG GTPase family. RsgA subfamily.</text>
</comment>
<dbReference type="NCBIfam" id="TIGR00157">
    <property type="entry name" value="ribosome small subunit-dependent GTPase A"/>
    <property type="match status" value="1"/>
</dbReference>
<dbReference type="EC" id="3.6.1.-" evidence="10"/>
<comment type="function">
    <text evidence="10">One of several proteins that assist in the late maturation steps of the functional core of the 30S ribosomal subunit. Helps release RbfA from mature subunits. May play a role in the assembly of ribosomal proteins into the subunit. Circularly permuted GTPase that catalyzes slow GTP hydrolysis, GTPase activity is stimulated by the 30S ribosomal subunit.</text>
</comment>
<feature type="binding site" evidence="10">
    <location>
        <position position="285"/>
    </location>
    <ligand>
        <name>Zn(2+)</name>
        <dbReference type="ChEBI" id="CHEBI:29105"/>
    </ligand>
</feature>
<evidence type="ECO:0000256" key="9">
    <source>
        <dbReference type="ARBA" id="ARBA00023134"/>
    </source>
</evidence>
<feature type="region of interest" description="Disordered" evidence="11">
    <location>
        <begin position="332"/>
        <end position="356"/>
    </location>
</feature>
<keyword evidence="2 10" id="KW-0690">Ribosome biogenesis</keyword>
<feature type="domain" description="CP-type G" evidence="13">
    <location>
        <begin position="103"/>
        <end position="262"/>
    </location>
</feature>
<feature type="binding site" evidence="10">
    <location>
        <position position="290"/>
    </location>
    <ligand>
        <name>Zn(2+)</name>
        <dbReference type="ChEBI" id="CHEBI:29105"/>
    </ligand>
</feature>
<keyword evidence="1 10" id="KW-0963">Cytoplasm</keyword>
<dbReference type="HAMAP" id="MF_01820">
    <property type="entry name" value="GTPase_RsgA"/>
    <property type="match status" value="1"/>
</dbReference>
<dbReference type="PANTHER" id="PTHR32120:SF10">
    <property type="entry name" value="SMALL RIBOSOMAL SUBUNIT BIOGENESIS GTPASE RSGA"/>
    <property type="match status" value="1"/>
</dbReference>
<dbReference type="GO" id="GO:0005737">
    <property type="term" value="C:cytoplasm"/>
    <property type="evidence" value="ECO:0007669"/>
    <property type="project" value="UniProtKB-SubCell"/>
</dbReference>
<evidence type="ECO:0000259" key="12">
    <source>
        <dbReference type="PROSITE" id="PS50936"/>
    </source>
</evidence>
<dbReference type="GO" id="GO:0019843">
    <property type="term" value="F:rRNA binding"/>
    <property type="evidence" value="ECO:0007669"/>
    <property type="project" value="UniProtKB-KW"/>
</dbReference>
<comment type="subunit">
    <text evidence="10">Monomer. Associates with 30S ribosomal subunit, binds 16S rRNA.</text>
</comment>
<gene>
    <name evidence="10 14" type="primary">rsgA</name>
    <name evidence="14" type="ORF">GCM10010960_08960</name>
</gene>
<dbReference type="SUPFAM" id="SSF52540">
    <property type="entry name" value="P-loop containing nucleoside triphosphate hydrolases"/>
    <property type="match status" value="1"/>
</dbReference>
<dbReference type="PROSITE" id="PS51721">
    <property type="entry name" value="G_CP"/>
    <property type="match status" value="1"/>
</dbReference>
<dbReference type="GO" id="GO:0003924">
    <property type="term" value="F:GTPase activity"/>
    <property type="evidence" value="ECO:0007669"/>
    <property type="project" value="UniProtKB-UniRule"/>
</dbReference>
<dbReference type="GO" id="GO:0005525">
    <property type="term" value="F:GTP binding"/>
    <property type="evidence" value="ECO:0007669"/>
    <property type="project" value="UniProtKB-UniRule"/>
</dbReference>
<sequence length="356" mass="38262">MSEASVDFAAIGWPPQASIAEALAPWPGARLARVVAQHRSGYELAQYPGHSFRAQAPAGWLRPRADPEARAVVGDWVALDAAGKQILAVLPRHALLKRAAAGEHYQQQLIAANIDHVLLVSGMDADFNAKRIERYLLLIAASGARPVLVLSKLDKCGDPAQYTGQLAALADSGIPVYALNAKDPAQVAVLHPYLSPGKSAVLVGSSGAGKSTLTNTLLGVEKMKTQGVREADAKGRHTTTHRALIALPQGGCLIDTPGMRELKLSGDERFDEGLFAELDELAGQCRFSDCSHGNEPGCAVQAAIGEGRLTLERYQHYCKLKDERDSAAQTLAERRTQDKALSAKVKRHVKDKYGRR</sequence>
<dbReference type="PROSITE" id="PS50936">
    <property type="entry name" value="ENGC_GTPASE"/>
    <property type="match status" value="1"/>
</dbReference>
<keyword evidence="6 10" id="KW-0378">Hydrolase</keyword>
<name>A0A917FM75_9GAMM</name>
<comment type="caution">
    <text evidence="14">The sequence shown here is derived from an EMBL/GenBank/DDBJ whole genome shotgun (WGS) entry which is preliminary data.</text>
</comment>
<feature type="binding site" evidence="10">
    <location>
        <position position="292"/>
    </location>
    <ligand>
        <name>Zn(2+)</name>
        <dbReference type="ChEBI" id="CHEBI:29105"/>
    </ligand>
</feature>
<dbReference type="Pfam" id="PF03193">
    <property type="entry name" value="RsgA_GTPase"/>
    <property type="match status" value="1"/>
</dbReference>
<keyword evidence="7 10" id="KW-0862">Zinc</keyword>